<feature type="binding site" evidence="8">
    <location>
        <begin position="185"/>
        <end position="188"/>
    </location>
    <ligand>
        <name>ATP</name>
        <dbReference type="ChEBI" id="CHEBI:30616"/>
    </ligand>
</feature>
<evidence type="ECO:0000256" key="3">
    <source>
        <dbReference type="ARBA" id="ARBA00022598"/>
    </source>
</evidence>
<dbReference type="Pfam" id="PF02569">
    <property type="entry name" value="Pantoate_ligase"/>
    <property type="match status" value="1"/>
</dbReference>
<comment type="caution">
    <text evidence="9">The sequence shown here is derived from an EMBL/GenBank/DDBJ whole genome shotgun (WGS) entry which is preliminary data.</text>
</comment>
<keyword evidence="6 8" id="KW-0067">ATP-binding</keyword>
<reference evidence="9 10" key="1">
    <citation type="submission" date="2019-02" db="EMBL/GenBank/DDBJ databases">
        <title>Genomic Encyclopedia of Type Strains, Phase IV (KMG-IV): sequencing the most valuable type-strain genomes for metagenomic binning, comparative biology and taxonomic classification.</title>
        <authorList>
            <person name="Goeker M."/>
        </authorList>
    </citation>
    <scope>NUCLEOTIDE SEQUENCE [LARGE SCALE GENOMIC DNA]</scope>
    <source>
        <strain evidence="9 10">DSM 28825</strain>
    </source>
</reference>
<dbReference type="PANTHER" id="PTHR21299:SF1">
    <property type="entry name" value="PANTOATE--BETA-ALANINE LIGASE"/>
    <property type="match status" value="1"/>
</dbReference>
<dbReference type="UniPathway" id="UPA00028">
    <property type="reaction ID" value="UER00005"/>
</dbReference>
<comment type="subcellular location">
    <subcellularLocation>
        <location evidence="8">Cytoplasm</location>
    </subcellularLocation>
</comment>
<evidence type="ECO:0000256" key="6">
    <source>
        <dbReference type="ARBA" id="ARBA00022840"/>
    </source>
</evidence>
<feature type="binding site" evidence="8">
    <location>
        <position position="177"/>
    </location>
    <ligand>
        <name>ATP</name>
        <dbReference type="ChEBI" id="CHEBI:30616"/>
    </ligand>
</feature>
<comment type="subunit">
    <text evidence="8">Homodimer.</text>
</comment>
<keyword evidence="5 8" id="KW-0547">Nucleotide-binding</keyword>
<feature type="active site" description="Proton donor" evidence="8">
    <location>
        <position position="38"/>
    </location>
</feature>
<comment type="similarity">
    <text evidence="2 8">Belongs to the pantothenate synthetase family.</text>
</comment>
<evidence type="ECO:0000313" key="10">
    <source>
        <dbReference type="Proteomes" id="UP000293562"/>
    </source>
</evidence>
<feature type="binding site" evidence="8">
    <location>
        <begin position="148"/>
        <end position="151"/>
    </location>
    <ligand>
        <name>ATP</name>
        <dbReference type="ChEBI" id="CHEBI:30616"/>
    </ligand>
</feature>
<dbReference type="CDD" id="cd00560">
    <property type="entry name" value="PanC"/>
    <property type="match status" value="1"/>
</dbReference>
<feature type="binding site" evidence="8">
    <location>
        <begin position="31"/>
        <end position="38"/>
    </location>
    <ligand>
        <name>ATP</name>
        <dbReference type="ChEBI" id="CHEBI:30616"/>
    </ligand>
</feature>
<evidence type="ECO:0000256" key="7">
    <source>
        <dbReference type="ARBA" id="ARBA00048258"/>
    </source>
</evidence>
<dbReference type="InterPro" id="IPR014729">
    <property type="entry name" value="Rossmann-like_a/b/a_fold"/>
</dbReference>
<evidence type="ECO:0000256" key="4">
    <source>
        <dbReference type="ARBA" id="ARBA00022655"/>
    </source>
</evidence>
<dbReference type="Proteomes" id="UP000293562">
    <property type="component" value="Unassembled WGS sequence"/>
</dbReference>
<dbReference type="NCBIfam" id="TIGR00018">
    <property type="entry name" value="panC"/>
    <property type="match status" value="1"/>
</dbReference>
<dbReference type="PANTHER" id="PTHR21299">
    <property type="entry name" value="CYTIDYLATE KINASE/PANTOATE-BETA-ALANINE LIGASE"/>
    <property type="match status" value="1"/>
</dbReference>
<dbReference type="GO" id="GO:0004592">
    <property type="term" value="F:pantoate-beta-alanine ligase activity"/>
    <property type="evidence" value="ECO:0007669"/>
    <property type="project" value="UniProtKB-UniRule"/>
</dbReference>
<dbReference type="GO" id="GO:0015940">
    <property type="term" value="P:pantothenate biosynthetic process"/>
    <property type="evidence" value="ECO:0007669"/>
    <property type="project" value="UniProtKB-UniRule"/>
</dbReference>
<sequence length="280" mass="31808">MMQIVKLIAETRSIISEHKANGKRVGFVPTMGALHDGHLSLVEQSKKENDITVVSIFVNPTQFNNPNDLKTYPRILDKDLELLSKFQPDIVFIPEVEEVYPEPDTRVFDFGDLDKVMEGKNRPGHFNGVAQVVSKLFNYITPDNAYFGQKDFQQVAVIKQMTKDLKLDINIVPCPIVRELDGLAMSSRNMLLSEVERKNAVKISETLFKACNLVPDFGVSQLKEWVISEINNNAYLEVEYFEIVDDTSLKSIEKWEDSNNRIACITVQVGKVRLIDNISL</sequence>
<comment type="function">
    <text evidence="8">Catalyzes the condensation of pantoate with beta-alanine in an ATP-dependent reaction via a pantoyl-adenylate intermediate.</text>
</comment>
<comment type="miscellaneous">
    <text evidence="8">The reaction proceeds by a bi uni uni bi ping pong mechanism.</text>
</comment>
<dbReference type="GO" id="GO:0005829">
    <property type="term" value="C:cytosol"/>
    <property type="evidence" value="ECO:0007669"/>
    <property type="project" value="TreeGrafter"/>
</dbReference>
<keyword evidence="4 8" id="KW-0566">Pantothenate biosynthesis</keyword>
<evidence type="ECO:0000256" key="8">
    <source>
        <dbReference type="HAMAP-Rule" id="MF_00158"/>
    </source>
</evidence>
<organism evidence="9 10">
    <name type="scientific">Ancylomarina subtilis</name>
    <dbReference type="NCBI Taxonomy" id="1639035"/>
    <lineage>
        <taxon>Bacteria</taxon>
        <taxon>Pseudomonadati</taxon>
        <taxon>Bacteroidota</taxon>
        <taxon>Bacteroidia</taxon>
        <taxon>Marinilabiliales</taxon>
        <taxon>Marinifilaceae</taxon>
        <taxon>Ancylomarina</taxon>
    </lineage>
</organism>
<comment type="pathway">
    <text evidence="1 8">Cofactor biosynthesis; (R)-pantothenate biosynthesis; (R)-pantothenate from (R)-pantoate and beta-alanine: step 1/1.</text>
</comment>
<dbReference type="Gene3D" id="3.40.50.620">
    <property type="entry name" value="HUPs"/>
    <property type="match status" value="1"/>
</dbReference>
<name>A0A4Q7VC48_9BACT</name>
<proteinExistence type="inferred from homology"/>
<dbReference type="HAMAP" id="MF_00158">
    <property type="entry name" value="PanC"/>
    <property type="match status" value="1"/>
</dbReference>
<dbReference type="AlphaFoldDB" id="A0A4Q7VC48"/>
<evidence type="ECO:0000256" key="2">
    <source>
        <dbReference type="ARBA" id="ARBA00009256"/>
    </source>
</evidence>
<evidence type="ECO:0000256" key="1">
    <source>
        <dbReference type="ARBA" id="ARBA00004990"/>
    </source>
</evidence>
<evidence type="ECO:0000256" key="5">
    <source>
        <dbReference type="ARBA" id="ARBA00022741"/>
    </source>
</evidence>
<gene>
    <name evidence="8" type="primary">panC</name>
    <name evidence="9" type="ORF">EV201_2769</name>
</gene>
<dbReference type="Gene3D" id="3.30.1300.10">
    <property type="entry name" value="Pantoate-beta-alanine ligase, C-terminal domain"/>
    <property type="match status" value="1"/>
</dbReference>
<keyword evidence="8" id="KW-0963">Cytoplasm</keyword>
<accession>A0A4Q7VC48</accession>
<dbReference type="EC" id="6.3.2.1" evidence="8"/>
<dbReference type="EMBL" id="SHKN01000003">
    <property type="protein sequence ID" value="RZT92298.1"/>
    <property type="molecule type" value="Genomic_DNA"/>
</dbReference>
<feature type="binding site" evidence="8">
    <location>
        <position position="62"/>
    </location>
    <ligand>
        <name>beta-alanine</name>
        <dbReference type="ChEBI" id="CHEBI:57966"/>
    </ligand>
</feature>
<dbReference type="FunFam" id="3.40.50.620:FF:000013">
    <property type="entry name" value="Pantothenate synthetase"/>
    <property type="match status" value="1"/>
</dbReference>
<comment type="catalytic activity">
    <reaction evidence="7 8">
        <text>(R)-pantoate + beta-alanine + ATP = (R)-pantothenate + AMP + diphosphate + H(+)</text>
        <dbReference type="Rhea" id="RHEA:10912"/>
        <dbReference type="ChEBI" id="CHEBI:15378"/>
        <dbReference type="ChEBI" id="CHEBI:15980"/>
        <dbReference type="ChEBI" id="CHEBI:29032"/>
        <dbReference type="ChEBI" id="CHEBI:30616"/>
        <dbReference type="ChEBI" id="CHEBI:33019"/>
        <dbReference type="ChEBI" id="CHEBI:57966"/>
        <dbReference type="ChEBI" id="CHEBI:456215"/>
        <dbReference type="EC" id="6.3.2.1"/>
    </reaction>
</comment>
<evidence type="ECO:0000313" key="9">
    <source>
        <dbReference type="EMBL" id="RZT92298.1"/>
    </source>
</evidence>
<dbReference type="SUPFAM" id="SSF52374">
    <property type="entry name" value="Nucleotidylyl transferase"/>
    <property type="match status" value="1"/>
</dbReference>
<feature type="binding site" evidence="8">
    <location>
        <position position="62"/>
    </location>
    <ligand>
        <name>(R)-pantoate</name>
        <dbReference type="ChEBI" id="CHEBI:15980"/>
    </ligand>
</feature>
<dbReference type="NCBIfam" id="TIGR00125">
    <property type="entry name" value="cyt_tran_rel"/>
    <property type="match status" value="1"/>
</dbReference>
<keyword evidence="3 8" id="KW-0436">Ligase</keyword>
<dbReference type="InterPro" id="IPR004821">
    <property type="entry name" value="Cyt_trans-like"/>
</dbReference>
<dbReference type="InterPro" id="IPR042176">
    <property type="entry name" value="Pantoate_ligase_C"/>
</dbReference>
<keyword evidence="10" id="KW-1185">Reference proteome</keyword>
<dbReference type="GO" id="GO:0005524">
    <property type="term" value="F:ATP binding"/>
    <property type="evidence" value="ECO:0007669"/>
    <property type="project" value="UniProtKB-KW"/>
</dbReference>
<dbReference type="InterPro" id="IPR003721">
    <property type="entry name" value="Pantoate_ligase"/>
</dbReference>
<protein>
    <recommendedName>
        <fullName evidence="8">Pantothenate synthetase</fullName>
        <shortName evidence="8">PS</shortName>
        <ecNumber evidence="8">6.3.2.1</ecNumber>
    </recommendedName>
    <alternativeName>
        <fullName evidence="8">Pantoate--beta-alanine ligase</fullName>
    </alternativeName>
    <alternativeName>
        <fullName evidence="8">Pantoate-activating enzyme</fullName>
    </alternativeName>
</protein>
<feature type="binding site" evidence="8">
    <location>
        <position position="154"/>
    </location>
    <ligand>
        <name>(R)-pantoate</name>
        <dbReference type="ChEBI" id="CHEBI:15980"/>
    </ligand>
</feature>